<evidence type="ECO:0000313" key="2">
    <source>
        <dbReference type="EMBL" id="VDL71970.1"/>
    </source>
</evidence>
<feature type="compositionally biased region" description="Polar residues" evidence="1">
    <location>
        <begin position="135"/>
        <end position="152"/>
    </location>
</feature>
<dbReference type="AlphaFoldDB" id="A0A0N4XZ18"/>
<feature type="compositionally biased region" description="Acidic residues" evidence="1">
    <location>
        <begin position="154"/>
        <end position="164"/>
    </location>
</feature>
<proteinExistence type="predicted"/>
<dbReference type="WBParaSite" id="NBR_0000838001-mRNA-1">
    <property type="protein sequence ID" value="NBR_0000838001-mRNA-1"/>
    <property type="gene ID" value="NBR_0000838001"/>
</dbReference>
<feature type="compositionally biased region" description="Basic and acidic residues" evidence="1">
    <location>
        <begin position="54"/>
        <end position="66"/>
    </location>
</feature>
<gene>
    <name evidence="2" type="ORF">NBR_LOCUS8381</name>
</gene>
<feature type="compositionally biased region" description="Basic and acidic residues" evidence="1">
    <location>
        <begin position="99"/>
        <end position="125"/>
    </location>
</feature>
<dbReference type="EMBL" id="UYSL01019998">
    <property type="protein sequence ID" value="VDL71970.1"/>
    <property type="molecule type" value="Genomic_DNA"/>
</dbReference>
<dbReference type="STRING" id="27835.A0A0N4XZ18"/>
<feature type="region of interest" description="Disordered" evidence="1">
    <location>
        <begin position="19"/>
        <end position="66"/>
    </location>
</feature>
<reference evidence="4" key="1">
    <citation type="submission" date="2017-02" db="UniProtKB">
        <authorList>
            <consortium name="WormBaseParasite"/>
        </authorList>
    </citation>
    <scope>IDENTIFICATION</scope>
</reference>
<sequence length="213" mass="24655">MEIRVACGWLRDEEVFSRVQDSTEESVLLRNDHERQDDDEDDYGDDHDADEERDMVWDDEKPHRKETMSQFAEHVVLKKKLPGKIAAFACVQFKTGEAAEKALPKDTYETAAQGRREQLKSKVEVENEDDMEEGPTSSGPKKGRQPTSTKFANDSDDEDEEMSEIELKDDSGTEEERTMAKRRTKIWRMRIFSEEDDDQPKKGASVEWETFVP</sequence>
<keyword evidence="3" id="KW-1185">Reference proteome</keyword>
<evidence type="ECO:0000313" key="4">
    <source>
        <dbReference type="WBParaSite" id="NBR_0000838001-mRNA-1"/>
    </source>
</evidence>
<accession>A0A0N4XZ18</accession>
<dbReference type="Proteomes" id="UP000271162">
    <property type="component" value="Unassembled WGS sequence"/>
</dbReference>
<name>A0A0N4XZ18_NIPBR</name>
<protein>
    <submittedName>
        <fullName evidence="4">Nucleolin-like</fullName>
    </submittedName>
</protein>
<feature type="compositionally biased region" description="Acidic residues" evidence="1">
    <location>
        <begin position="37"/>
        <end position="53"/>
    </location>
</feature>
<evidence type="ECO:0000256" key="1">
    <source>
        <dbReference type="SAM" id="MobiDB-lite"/>
    </source>
</evidence>
<feature type="compositionally biased region" description="Basic and acidic residues" evidence="1">
    <location>
        <begin position="165"/>
        <end position="179"/>
    </location>
</feature>
<feature type="region of interest" description="Disordered" evidence="1">
    <location>
        <begin position="99"/>
        <end position="213"/>
    </location>
</feature>
<evidence type="ECO:0000313" key="3">
    <source>
        <dbReference type="Proteomes" id="UP000271162"/>
    </source>
</evidence>
<reference evidence="2 3" key="2">
    <citation type="submission" date="2018-11" db="EMBL/GenBank/DDBJ databases">
        <authorList>
            <consortium name="Pathogen Informatics"/>
        </authorList>
    </citation>
    <scope>NUCLEOTIDE SEQUENCE [LARGE SCALE GENOMIC DNA]</scope>
</reference>
<organism evidence="4">
    <name type="scientific">Nippostrongylus brasiliensis</name>
    <name type="common">Rat hookworm</name>
    <dbReference type="NCBI Taxonomy" id="27835"/>
    <lineage>
        <taxon>Eukaryota</taxon>
        <taxon>Metazoa</taxon>
        <taxon>Ecdysozoa</taxon>
        <taxon>Nematoda</taxon>
        <taxon>Chromadorea</taxon>
        <taxon>Rhabditida</taxon>
        <taxon>Rhabditina</taxon>
        <taxon>Rhabditomorpha</taxon>
        <taxon>Strongyloidea</taxon>
        <taxon>Heligmosomidae</taxon>
        <taxon>Nippostrongylus</taxon>
    </lineage>
</organism>